<keyword evidence="1 3" id="KW-0853">WD repeat</keyword>
<dbReference type="CDD" id="cd00200">
    <property type="entry name" value="WD40"/>
    <property type="match status" value="1"/>
</dbReference>
<dbReference type="Gene3D" id="2.130.10.10">
    <property type="entry name" value="YVTN repeat-like/Quinoprotein amine dehydrogenase"/>
    <property type="match status" value="2"/>
</dbReference>
<comment type="caution">
    <text evidence="5">The sequence shown here is derived from an EMBL/GenBank/DDBJ whole genome shotgun (WGS) entry which is preliminary data.</text>
</comment>
<feature type="repeat" description="WD" evidence="3">
    <location>
        <begin position="312"/>
        <end position="358"/>
    </location>
</feature>
<dbReference type="InterPro" id="IPR001680">
    <property type="entry name" value="WD40_rpt"/>
</dbReference>
<dbReference type="SMART" id="SM00320">
    <property type="entry name" value="WD40"/>
    <property type="match status" value="5"/>
</dbReference>
<evidence type="ECO:0000256" key="3">
    <source>
        <dbReference type="PROSITE-ProRule" id="PRU00221"/>
    </source>
</evidence>
<dbReference type="PROSITE" id="PS50082">
    <property type="entry name" value="WD_REPEATS_2"/>
    <property type="match status" value="3"/>
</dbReference>
<dbReference type="InterPro" id="IPR020472">
    <property type="entry name" value="WD40_PAC1"/>
</dbReference>
<dbReference type="Proteomes" id="UP000023152">
    <property type="component" value="Unassembled WGS sequence"/>
</dbReference>
<dbReference type="PROSITE" id="PS00678">
    <property type="entry name" value="WD_REPEATS_1"/>
    <property type="match status" value="3"/>
</dbReference>
<keyword evidence="2" id="KW-0677">Repeat</keyword>
<name>X6NSP9_RETFI</name>
<keyword evidence="6" id="KW-1185">Reference proteome</keyword>
<feature type="coiled-coil region" evidence="4">
    <location>
        <begin position="185"/>
        <end position="251"/>
    </location>
</feature>
<dbReference type="PROSITE" id="PS50294">
    <property type="entry name" value="WD_REPEATS_REGION"/>
    <property type="match status" value="3"/>
</dbReference>
<evidence type="ECO:0000313" key="5">
    <source>
        <dbReference type="EMBL" id="ETO28784.1"/>
    </source>
</evidence>
<feature type="repeat" description="WD" evidence="3">
    <location>
        <begin position="460"/>
        <end position="508"/>
    </location>
</feature>
<dbReference type="PRINTS" id="PR00320">
    <property type="entry name" value="GPROTEINBRPT"/>
</dbReference>
<sequence>MSASLDGIIQSGSIAESFNSCFDKNWILEMNSQDNIDILICQICSKVANDPVEIKCKEYKDNKPLVAGERCLKQSIKDNNIICHDGCNYIESSVLSYIVNELKIVCPLQYDAKLKRKEQNTDEKIVCNFKGIIRNLNHHLNECPLKKCDCWFRSFGCRYSCQRKDLKMHLIEHLEAHFNLVAIKFNEMKDTILKLKDEADILKKKNEEYKKNIEVLKKEIENGNAISKQKVENICNDIQELKNNEEKKDNTASTFAFDLLKSYEAIKTLNVHSGYVWSIDYSTFGDEQFICSGSHDQTVSIYNINNEKFKFFKSHESVVSCVKFSQYYQNYERHVVCSSSRDKTIRFWDFSSDKEICVVKEHTKSVTNFSFSPFNNGQYLFSGSSDCTIRLWDIKMRKAKHIYRGYDSILCVAISPLQSNANKNNNVGMIGGNGYAICSGYQNGTICTWDIETVKQSTIFKGHIESVFSIKYGSNELENIGCANTLLSGSEDKSIRLWDIRSGQEIQKFNGHTNK</sequence>
<evidence type="ECO:0000313" key="6">
    <source>
        <dbReference type="Proteomes" id="UP000023152"/>
    </source>
</evidence>
<gene>
    <name evidence="5" type="ORF">RFI_08342</name>
</gene>
<evidence type="ECO:0000256" key="4">
    <source>
        <dbReference type="SAM" id="Coils"/>
    </source>
</evidence>
<dbReference type="InterPro" id="IPR036322">
    <property type="entry name" value="WD40_repeat_dom_sf"/>
</dbReference>
<dbReference type="Pfam" id="PF00400">
    <property type="entry name" value="WD40"/>
    <property type="match status" value="4"/>
</dbReference>
<proteinExistence type="predicted"/>
<reference evidence="5 6" key="1">
    <citation type="journal article" date="2013" name="Curr. Biol.">
        <title>The Genome of the Foraminiferan Reticulomyxa filosa.</title>
        <authorList>
            <person name="Glockner G."/>
            <person name="Hulsmann N."/>
            <person name="Schleicher M."/>
            <person name="Noegel A.A."/>
            <person name="Eichinger L."/>
            <person name="Gallinger C."/>
            <person name="Pawlowski J."/>
            <person name="Sierra R."/>
            <person name="Euteneuer U."/>
            <person name="Pillet L."/>
            <person name="Moustafa A."/>
            <person name="Platzer M."/>
            <person name="Groth M."/>
            <person name="Szafranski K."/>
            <person name="Schliwa M."/>
        </authorList>
    </citation>
    <scope>NUCLEOTIDE SEQUENCE [LARGE SCALE GENOMIC DNA]</scope>
</reference>
<dbReference type="AlphaFoldDB" id="X6NSP9"/>
<keyword evidence="4" id="KW-0175">Coiled coil</keyword>
<accession>X6NSP9</accession>
<dbReference type="Gene3D" id="3.30.40.10">
    <property type="entry name" value="Zinc/RING finger domain, C3HC4 (zinc finger)"/>
    <property type="match status" value="1"/>
</dbReference>
<dbReference type="InterPro" id="IPR015943">
    <property type="entry name" value="WD40/YVTN_repeat-like_dom_sf"/>
</dbReference>
<evidence type="ECO:0000256" key="1">
    <source>
        <dbReference type="ARBA" id="ARBA00022574"/>
    </source>
</evidence>
<dbReference type="EMBL" id="ASPP01006464">
    <property type="protein sequence ID" value="ETO28784.1"/>
    <property type="molecule type" value="Genomic_DNA"/>
</dbReference>
<dbReference type="SUPFAM" id="SSF49599">
    <property type="entry name" value="TRAF domain-like"/>
    <property type="match status" value="1"/>
</dbReference>
<dbReference type="SUPFAM" id="SSF50978">
    <property type="entry name" value="WD40 repeat-like"/>
    <property type="match status" value="1"/>
</dbReference>
<feature type="repeat" description="WD" evidence="3">
    <location>
        <begin position="359"/>
        <end position="402"/>
    </location>
</feature>
<organism evidence="5 6">
    <name type="scientific">Reticulomyxa filosa</name>
    <dbReference type="NCBI Taxonomy" id="46433"/>
    <lineage>
        <taxon>Eukaryota</taxon>
        <taxon>Sar</taxon>
        <taxon>Rhizaria</taxon>
        <taxon>Retaria</taxon>
        <taxon>Foraminifera</taxon>
        <taxon>Monothalamids</taxon>
        <taxon>Reticulomyxidae</taxon>
        <taxon>Reticulomyxa</taxon>
    </lineage>
</organism>
<protein>
    <submittedName>
        <fullName evidence="5">WD-40 repeat protein</fullName>
    </submittedName>
</protein>
<dbReference type="PANTHER" id="PTHR22847:SF637">
    <property type="entry name" value="WD REPEAT DOMAIN 5B"/>
    <property type="match status" value="1"/>
</dbReference>
<dbReference type="PANTHER" id="PTHR22847">
    <property type="entry name" value="WD40 REPEAT PROTEIN"/>
    <property type="match status" value="1"/>
</dbReference>
<dbReference type="GO" id="GO:1990234">
    <property type="term" value="C:transferase complex"/>
    <property type="evidence" value="ECO:0007669"/>
    <property type="project" value="UniProtKB-ARBA"/>
</dbReference>
<dbReference type="InterPro" id="IPR019775">
    <property type="entry name" value="WD40_repeat_CS"/>
</dbReference>
<dbReference type="InterPro" id="IPR013083">
    <property type="entry name" value="Znf_RING/FYVE/PHD"/>
</dbReference>
<evidence type="ECO:0000256" key="2">
    <source>
        <dbReference type="ARBA" id="ARBA00022737"/>
    </source>
</evidence>